<dbReference type="RefSeq" id="XP_019632390.1">
    <property type="nucleotide sequence ID" value="XM_019776831.1"/>
</dbReference>
<dbReference type="GeneID" id="109476020"/>
<dbReference type="GO" id="GO:0043161">
    <property type="term" value="P:proteasome-mediated ubiquitin-dependent protein catabolic process"/>
    <property type="evidence" value="ECO:0007669"/>
    <property type="project" value="TreeGrafter"/>
</dbReference>
<evidence type="ECO:0000256" key="1">
    <source>
        <dbReference type="ARBA" id="ARBA00022737"/>
    </source>
</evidence>
<keyword evidence="1" id="KW-0677">Repeat</keyword>
<feature type="repeat" description="NHL" evidence="2">
    <location>
        <begin position="231"/>
        <end position="273"/>
    </location>
</feature>
<dbReference type="PANTHER" id="PTHR24104:SF50">
    <property type="entry name" value="SMP-30_GLUCONOLACTONASE_LRE-LIKE REGION DOMAIN-CONTAINING PROTEIN"/>
    <property type="match status" value="1"/>
</dbReference>
<dbReference type="Proteomes" id="UP000515135">
    <property type="component" value="Unplaced"/>
</dbReference>
<reference evidence="4" key="1">
    <citation type="submission" date="2025-08" db="UniProtKB">
        <authorList>
            <consortium name="RefSeq"/>
        </authorList>
    </citation>
    <scope>IDENTIFICATION</scope>
    <source>
        <tissue evidence="4">Gonad</tissue>
    </source>
</reference>
<sequence length="320" mass="35383">MADSSYMSTTRTTVSPAFMISTSSESSDGDAKSDKIVFGGKGTGIGKFKTNSGVVVSTNNEIFVTDMHNRRVQIFTIDGAFLGNFSTVVPGENDIAMLPYDIAIDGKANLWVVGKHIYVNEKPVRLAVYVVKYNRDGLPRTKFDIPYSTTYWLPTITVDTRRDKIIVVDKGKVFTYAPESYYQRSEFTTIPGYLVSYVTVDLTGNILLTYDYPRDYGSVHVYSRNGDGQLLFKFGTKGNGQLRNPKGICVDPTSGNILVANRNRERVDMFTSSGVYVRTVVEAPRPGGIALGPDGHLVVNTDGFTVTVFPQDMWFLGMNE</sequence>
<dbReference type="Gene3D" id="2.120.10.30">
    <property type="entry name" value="TolB, C-terminal domain"/>
    <property type="match status" value="1"/>
</dbReference>
<name>A0A6P4YSH1_BRABE</name>
<dbReference type="InterPro" id="IPR001258">
    <property type="entry name" value="NHL_repeat"/>
</dbReference>
<feature type="repeat" description="NHL" evidence="2">
    <location>
        <begin position="35"/>
        <end position="78"/>
    </location>
</feature>
<dbReference type="KEGG" id="bbel:109476020"/>
<dbReference type="PANTHER" id="PTHR24104">
    <property type="entry name" value="E3 UBIQUITIN-PROTEIN LIGASE NHLRC1-RELATED"/>
    <property type="match status" value="1"/>
</dbReference>
<dbReference type="PROSITE" id="PS51125">
    <property type="entry name" value="NHL"/>
    <property type="match status" value="2"/>
</dbReference>
<gene>
    <name evidence="4" type="primary">LOC109476020</name>
</gene>
<accession>A0A6P4YSH1</accession>
<organism evidence="3 4">
    <name type="scientific">Branchiostoma belcheri</name>
    <name type="common">Amphioxus</name>
    <dbReference type="NCBI Taxonomy" id="7741"/>
    <lineage>
        <taxon>Eukaryota</taxon>
        <taxon>Metazoa</taxon>
        <taxon>Chordata</taxon>
        <taxon>Cephalochordata</taxon>
        <taxon>Leptocardii</taxon>
        <taxon>Amphioxiformes</taxon>
        <taxon>Branchiostomatidae</taxon>
        <taxon>Branchiostoma</taxon>
    </lineage>
</organism>
<dbReference type="AlphaFoldDB" id="A0A6P4YSH1"/>
<keyword evidence="3" id="KW-1185">Reference proteome</keyword>
<evidence type="ECO:0000256" key="2">
    <source>
        <dbReference type="PROSITE-ProRule" id="PRU00504"/>
    </source>
</evidence>
<dbReference type="GO" id="GO:0061630">
    <property type="term" value="F:ubiquitin protein ligase activity"/>
    <property type="evidence" value="ECO:0007669"/>
    <property type="project" value="TreeGrafter"/>
</dbReference>
<proteinExistence type="predicted"/>
<dbReference type="InterPro" id="IPR011042">
    <property type="entry name" value="6-blade_b-propeller_TolB-like"/>
</dbReference>
<dbReference type="InterPro" id="IPR050952">
    <property type="entry name" value="TRIM-NHL_E3_ligases"/>
</dbReference>
<evidence type="ECO:0000313" key="3">
    <source>
        <dbReference type="Proteomes" id="UP000515135"/>
    </source>
</evidence>
<evidence type="ECO:0000313" key="4">
    <source>
        <dbReference type="RefSeq" id="XP_019632390.1"/>
    </source>
</evidence>
<dbReference type="OrthoDB" id="342730at2759"/>
<protein>
    <submittedName>
        <fullName evidence="4">Tripartite motif-containing protein 3-like</fullName>
    </submittedName>
</protein>
<dbReference type="GO" id="GO:0000209">
    <property type="term" value="P:protein polyubiquitination"/>
    <property type="evidence" value="ECO:0007669"/>
    <property type="project" value="TreeGrafter"/>
</dbReference>
<dbReference type="SUPFAM" id="SSF63829">
    <property type="entry name" value="Calcium-dependent phosphotriesterase"/>
    <property type="match status" value="1"/>
</dbReference>